<dbReference type="Pfam" id="PF18004">
    <property type="entry name" value="RPN2_C"/>
    <property type="match status" value="1"/>
</dbReference>
<keyword evidence="5" id="KW-1185">Reference proteome</keyword>
<evidence type="ECO:0000313" key="4">
    <source>
        <dbReference type="EMBL" id="ETO33476.1"/>
    </source>
</evidence>
<feature type="compositionally biased region" description="Basic and acidic residues" evidence="2">
    <location>
        <begin position="201"/>
        <end position="212"/>
    </location>
</feature>
<name>X6P5J8_RETFI</name>
<accession>X6P5J8</accession>
<feature type="compositionally biased region" description="Low complexity" evidence="2">
    <location>
        <begin position="229"/>
        <end position="239"/>
    </location>
</feature>
<feature type="region of interest" description="Disordered" evidence="2">
    <location>
        <begin position="201"/>
        <end position="348"/>
    </location>
</feature>
<dbReference type="InterPro" id="IPR011989">
    <property type="entry name" value="ARM-like"/>
</dbReference>
<feature type="compositionally biased region" description="Polar residues" evidence="2">
    <location>
        <begin position="270"/>
        <end position="282"/>
    </location>
</feature>
<evidence type="ECO:0000256" key="1">
    <source>
        <dbReference type="ARBA" id="ARBA00022737"/>
    </source>
</evidence>
<dbReference type="GO" id="GO:0008540">
    <property type="term" value="C:proteasome regulatory particle, base subcomplex"/>
    <property type="evidence" value="ECO:0007669"/>
    <property type="project" value="TreeGrafter"/>
</dbReference>
<dbReference type="InterPro" id="IPR040623">
    <property type="entry name" value="RPN2_C"/>
</dbReference>
<dbReference type="GO" id="GO:0005634">
    <property type="term" value="C:nucleus"/>
    <property type="evidence" value="ECO:0007669"/>
    <property type="project" value="TreeGrafter"/>
</dbReference>
<feature type="non-terminal residue" evidence="4">
    <location>
        <position position="1"/>
    </location>
</feature>
<keyword evidence="1" id="KW-0677">Repeat</keyword>
<organism evidence="4 5">
    <name type="scientific">Reticulomyxa filosa</name>
    <dbReference type="NCBI Taxonomy" id="46433"/>
    <lineage>
        <taxon>Eukaryota</taxon>
        <taxon>Sar</taxon>
        <taxon>Rhizaria</taxon>
        <taxon>Retaria</taxon>
        <taxon>Foraminifera</taxon>
        <taxon>Monothalamids</taxon>
        <taxon>Reticulomyxidae</taxon>
        <taxon>Reticulomyxa</taxon>
    </lineage>
</organism>
<feature type="domain" description="26S proteasome regulatory subunit RPN2 C-terminal" evidence="3">
    <location>
        <begin position="145"/>
        <end position="322"/>
    </location>
</feature>
<dbReference type="GO" id="GO:0034515">
    <property type="term" value="C:proteasome storage granule"/>
    <property type="evidence" value="ECO:0007669"/>
    <property type="project" value="TreeGrafter"/>
</dbReference>
<feature type="compositionally biased region" description="Basic and acidic residues" evidence="2">
    <location>
        <begin position="258"/>
        <end position="268"/>
    </location>
</feature>
<sequence>KKKGTGNPQGIAITRKMAEEDPVDYVKQAAMISLGMLLQQQNEKETPQIKAIRNEVLMKAIKNKRESIMTQTGAIYSLGIMDACGRNAIISLCAKGTQKKMTAILGSIFIYTFIGRNNNLTCLFVLQAWQCFGNIGIGIHCFEPTMVMALNSDLAMPKMTFRSNAPSSLYAYPEPLKEEEAQEKKTLEKAVLSITAKQKARDLKKEKKKQSEEGGSGDNGPDVEMLERSTSQASTTEATQSDKTKDKEGAEETITGAETKEPEKEKTFEILQNPSRVTLNQRKSMRWDDTRYQPVRKNNNDGKLYGIIVIQDSSPDQPQELVETKRLDDRGVHGNEPTPPKPFKYLGP</sequence>
<dbReference type="AlphaFoldDB" id="X6P5J8"/>
<protein>
    <recommendedName>
        <fullName evidence="3">26S proteasome regulatory subunit RPN2 C-terminal domain-containing protein</fullName>
    </recommendedName>
</protein>
<evidence type="ECO:0000256" key="2">
    <source>
        <dbReference type="SAM" id="MobiDB-lite"/>
    </source>
</evidence>
<dbReference type="Gene3D" id="1.25.10.10">
    <property type="entry name" value="Leucine-rich Repeat Variant"/>
    <property type="match status" value="1"/>
</dbReference>
<gene>
    <name evidence="4" type="ORF">RFI_03626</name>
</gene>
<dbReference type="PANTHER" id="PTHR10943:SF2">
    <property type="entry name" value="26S PROTEASOME NON-ATPASE REGULATORY SUBUNIT 1"/>
    <property type="match status" value="1"/>
</dbReference>
<dbReference type="Proteomes" id="UP000023152">
    <property type="component" value="Unassembled WGS sequence"/>
</dbReference>
<evidence type="ECO:0000313" key="5">
    <source>
        <dbReference type="Proteomes" id="UP000023152"/>
    </source>
</evidence>
<feature type="compositionally biased region" description="Basic and acidic residues" evidence="2">
    <location>
        <begin position="240"/>
        <end position="250"/>
    </location>
</feature>
<dbReference type="GO" id="GO:0043161">
    <property type="term" value="P:proteasome-mediated ubiquitin-dependent protein catabolic process"/>
    <property type="evidence" value="ECO:0007669"/>
    <property type="project" value="TreeGrafter"/>
</dbReference>
<evidence type="ECO:0000259" key="3">
    <source>
        <dbReference type="Pfam" id="PF18004"/>
    </source>
</evidence>
<feature type="compositionally biased region" description="Basic and acidic residues" evidence="2">
    <location>
        <begin position="322"/>
        <end position="333"/>
    </location>
</feature>
<dbReference type="PANTHER" id="PTHR10943">
    <property type="entry name" value="26S PROTEASOME NON-ATPASE REGULATORY SUBUNIT"/>
    <property type="match status" value="1"/>
</dbReference>
<reference evidence="4 5" key="1">
    <citation type="journal article" date="2013" name="Curr. Biol.">
        <title>The Genome of the Foraminiferan Reticulomyxa filosa.</title>
        <authorList>
            <person name="Glockner G."/>
            <person name="Hulsmann N."/>
            <person name="Schleicher M."/>
            <person name="Noegel A.A."/>
            <person name="Eichinger L."/>
            <person name="Gallinger C."/>
            <person name="Pawlowski J."/>
            <person name="Sierra R."/>
            <person name="Euteneuer U."/>
            <person name="Pillet L."/>
            <person name="Moustafa A."/>
            <person name="Platzer M."/>
            <person name="Groth M."/>
            <person name="Szafranski K."/>
            <person name="Schliwa M."/>
        </authorList>
    </citation>
    <scope>NUCLEOTIDE SEQUENCE [LARGE SCALE GENOMIC DNA]</scope>
</reference>
<proteinExistence type="predicted"/>
<dbReference type="OrthoDB" id="261572at2759"/>
<comment type="caution">
    <text evidence="4">The sequence shown here is derived from an EMBL/GenBank/DDBJ whole genome shotgun (WGS) entry which is preliminary data.</text>
</comment>
<dbReference type="EMBL" id="ASPP01003364">
    <property type="protein sequence ID" value="ETO33476.1"/>
    <property type="molecule type" value="Genomic_DNA"/>
</dbReference>